<feature type="compositionally biased region" description="Polar residues" evidence="5">
    <location>
        <begin position="578"/>
        <end position="589"/>
    </location>
</feature>
<evidence type="ECO:0000256" key="4">
    <source>
        <dbReference type="ARBA" id="ARBA00023242"/>
    </source>
</evidence>
<keyword evidence="8" id="KW-1185">Reference proteome</keyword>
<feature type="compositionally biased region" description="Basic and acidic residues" evidence="5">
    <location>
        <begin position="507"/>
        <end position="516"/>
    </location>
</feature>
<reference evidence="7 8" key="1">
    <citation type="submission" date="2016-02" db="EMBL/GenBank/DDBJ databases">
        <title>Band-tailed pigeon sequencing and assembly.</title>
        <authorList>
            <person name="Soares A.E."/>
            <person name="Novak B.J."/>
            <person name="Rice E.S."/>
            <person name="O'Connell B."/>
            <person name="Chang D."/>
            <person name="Weber S."/>
            <person name="Shapiro B."/>
        </authorList>
    </citation>
    <scope>NUCLEOTIDE SEQUENCE [LARGE SCALE GENOMIC DNA]</scope>
    <source>
        <strain evidence="7">BTP2013</strain>
        <tissue evidence="7">Blood</tissue>
    </source>
</reference>
<dbReference type="Proteomes" id="UP000190648">
    <property type="component" value="Unassembled WGS sequence"/>
</dbReference>
<feature type="compositionally biased region" description="Basic and acidic residues" evidence="5">
    <location>
        <begin position="555"/>
        <end position="570"/>
    </location>
</feature>
<dbReference type="InterPro" id="IPR032770">
    <property type="entry name" value="DUF4537"/>
</dbReference>
<organism evidence="7 8">
    <name type="scientific">Patagioenas fasciata monilis</name>
    <dbReference type="NCBI Taxonomy" id="372326"/>
    <lineage>
        <taxon>Eukaryota</taxon>
        <taxon>Metazoa</taxon>
        <taxon>Chordata</taxon>
        <taxon>Craniata</taxon>
        <taxon>Vertebrata</taxon>
        <taxon>Euteleostomi</taxon>
        <taxon>Archelosauria</taxon>
        <taxon>Archosauria</taxon>
        <taxon>Dinosauria</taxon>
        <taxon>Saurischia</taxon>
        <taxon>Theropoda</taxon>
        <taxon>Coelurosauria</taxon>
        <taxon>Aves</taxon>
        <taxon>Neognathae</taxon>
        <taxon>Neoaves</taxon>
        <taxon>Columbimorphae</taxon>
        <taxon>Columbiformes</taxon>
        <taxon>Columbidae</taxon>
        <taxon>Patagioenas</taxon>
    </lineage>
</organism>
<evidence type="ECO:0000259" key="6">
    <source>
        <dbReference type="PROSITE" id="PS50888"/>
    </source>
</evidence>
<dbReference type="PROSITE" id="PS50888">
    <property type="entry name" value="BHLH"/>
    <property type="match status" value="1"/>
</dbReference>
<dbReference type="GO" id="GO:0005634">
    <property type="term" value="C:nucleus"/>
    <property type="evidence" value="ECO:0007669"/>
    <property type="project" value="UniProtKB-ARBA"/>
</dbReference>
<dbReference type="GO" id="GO:0005667">
    <property type="term" value="C:transcription regulator complex"/>
    <property type="evidence" value="ECO:0007669"/>
    <property type="project" value="UniProtKB-ARBA"/>
</dbReference>
<feature type="domain" description="BHLH" evidence="6">
    <location>
        <begin position="93"/>
        <end position="145"/>
    </location>
</feature>
<name>A0A1V4JPB0_PATFA</name>
<dbReference type="CDD" id="cd19745">
    <property type="entry name" value="bHLH_TS_ASCL3"/>
    <property type="match status" value="1"/>
</dbReference>
<keyword evidence="2" id="KW-0238">DNA-binding</keyword>
<proteinExistence type="predicted"/>
<gene>
    <name evidence="7" type="ORF">AV530_013311</name>
</gene>
<feature type="region of interest" description="Disordered" evidence="5">
    <location>
        <begin position="491"/>
        <end position="602"/>
    </location>
</feature>
<dbReference type="GO" id="GO:0046983">
    <property type="term" value="F:protein dimerization activity"/>
    <property type="evidence" value="ECO:0007669"/>
    <property type="project" value="InterPro"/>
</dbReference>
<dbReference type="InterPro" id="IPR011598">
    <property type="entry name" value="bHLH_dom"/>
</dbReference>
<evidence type="ECO:0000256" key="2">
    <source>
        <dbReference type="ARBA" id="ARBA00023125"/>
    </source>
</evidence>
<sequence>MDGKSCCDLMSKLSVCGETQRIQLARPFCADPVVTLHTYPETPNQVTCSEDLSFLPFVSEHLVTENFYSEPCTFPYQMSHSNYHRSECSYGPAFIRKRNERERQRVKCVNEGYAKLRHHLPEEYVEKRLSKVETLRAAIKYISYLQSVLYSDSVVAEKKCPGAKPMLLIAADHDRFLQVAAFAGMSHSTPDHRFCSAIPALDKFLCSSVSPCCRSSFVVHPAWIAEPRAPQRCQWLSHCLPSSGPAWKRLSPSGRSVGLDSNVPVLVRREQDGFYYRGTVKEETESDRGMFLVEFAKPPVSRGRHPVCVQKTGKDDILEYVNGMKHSLLPGDKVLAPWEPDMARYGPGTVLTGIETRDPLRASEDEEITVQFWNNKKVKLPRGVALWIPPSLWERVIEMIHMPFTSRMKPGDSLDTNSCIFSCSPKLALAPVCALHLLAKHCFPCSPCWPRFHCHCDGVCCLSAPARCLCCCHPHFGAWWPLPSRSLLFQSKTEETESSSEPSPHLLELEGPKQEEPAAVEASPPSSDSEWDLEPFPTESAVVDSADNSGSGCLEKPRLKGSARPEDKYWRRSHYKSHLSNSGPGTRSSTCRKDKSEPKAVSVVHMSHVTPTNRRAMFETIEQSPGGQLTVEEIPRDEDFKPSLGARRKILQYQKTKDIKRQERKQSDDKRKATCIEDYKVDNTDRVRKQRTHNKAERDMINENSINVQLMKFRS</sequence>
<accession>A0A1V4JPB0</accession>
<dbReference type="OrthoDB" id="6241467at2759"/>
<evidence type="ECO:0000313" key="7">
    <source>
        <dbReference type="EMBL" id="OPJ73885.1"/>
    </source>
</evidence>
<protein>
    <recommendedName>
        <fullName evidence="6">BHLH domain-containing protein</fullName>
    </recommendedName>
</protein>
<dbReference type="PANTHER" id="PTHR14343">
    <property type="entry name" value="VWFA DOMAIN-CONTAINING PROTEIN"/>
    <property type="match status" value="1"/>
</dbReference>
<dbReference type="GO" id="GO:0001227">
    <property type="term" value="F:DNA-binding transcription repressor activity, RNA polymerase II-specific"/>
    <property type="evidence" value="ECO:0007669"/>
    <property type="project" value="UniProtKB-ARBA"/>
</dbReference>
<keyword evidence="3" id="KW-0804">Transcription</keyword>
<dbReference type="SMART" id="SM00353">
    <property type="entry name" value="HLH"/>
    <property type="match status" value="1"/>
</dbReference>
<dbReference type="FunFam" id="4.10.280.10:FF:000038">
    <property type="entry name" value="achaete-scute homolog 3"/>
    <property type="match status" value="1"/>
</dbReference>
<keyword evidence="4" id="KW-0539">Nucleus</keyword>
<dbReference type="Gene3D" id="4.10.280.10">
    <property type="entry name" value="Helix-loop-helix DNA-binding domain"/>
    <property type="match status" value="1"/>
</dbReference>
<dbReference type="GO" id="GO:0060429">
    <property type="term" value="P:epithelium development"/>
    <property type="evidence" value="ECO:0007669"/>
    <property type="project" value="UniProtKB-ARBA"/>
</dbReference>
<evidence type="ECO:0000256" key="3">
    <source>
        <dbReference type="ARBA" id="ARBA00023163"/>
    </source>
</evidence>
<dbReference type="STRING" id="372326.A0A1V4JPB0"/>
<keyword evidence="1" id="KW-0805">Transcription regulation</keyword>
<dbReference type="EMBL" id="LSYS01006880">
    <property type="protein sequence ID" value="OPJ73885.1"/>
    <property type="molecule type" value="Genomic_DNA"/>
</dbReference>
<dbReference type="InterPro" id="IPR036638">
    <property type="entry name" value="HLH_DNA-bd_sf"/>
</dbReference>
<dbReference type="PANTHER" id="PTHR14343:SF3">
    <property type="entry name" value="SIMILAR TO PREDICTED GENE ICRFP703B1614Q5.5"/>
    <property type="match status" value="1"/>
</dbReference>
<dbReference type="Pfam" id="PF15057">
    <property type="entry name" value="DUF4537"/>
    <property type="match status" value="1"/>
</dbReference>
<evidence type="ECO:0000313" key="8">
    <source>
        <dbReference type="Proteomes" id="UP000190648"/>
    </source>
</evidence>
<dbReference type="AlphaFoldDB" id="A0A1V4JPB0"/>
<dbReference type="GO" id="GO:0000977">
    <property type="term" value="F:RNA polymerase II transcription regulatory region sequence-specific DNA binding"/>
    <property type="evidence" value="ECO:0007669"/>
    <property type="project" value="UniProtKB-ARBA"/>
</dbReference>
<dbReference type="Pfam" id="PF00010">
    <property type="entry name" value="HLH"/>
    <property type="match status" value="1"/>
</dbReference>
<dbReference type="SUPFAM" id="SSF47459">
    <property type="entry name" value="HLH, helix-loop-helix DNA-binding domain"/>
    <property type="match status" value="1"/>
</dbReference>
<comment type="caution">
    <text evidence="7">The sequence shown here is derived from an EMBL/GenBank/DDBJ whole genome shotgun (WGS) entry which is preliminary data.</text>
</comment>
<dbReference type="GO" id="GO:0048513">
    <property type="term" value="P:animal organ development"/>
    <property type="evidence" value="ECO:0007669"/>
    <property type="project" value="UniProtKB-ARBA"/>
</dbReference>
<evidence type="ECO:0000256" key="1">
    <source>
        <dbReference type="ARBA" id="ARBA00023015"/>
    </source>
</evidence>
<evidence type="ECO:0000256" key="5">
    <source>
        <dbReference type="SAM" id="MobiDB-lite"/>
    </source>
</evidence>